<dbReference type="Gene3D" id="3.90.1150.10">
    <property type="entry name" value="Aspartate Aminotransferase, domain 1"/>
    <property type="match status" value="1"/>
</dbReference>
<dbReference type="Gene3D" id="3.40.640.10">
    <property type="entry name" value="Type I PLP-dependent aspartate aminotransferase-like (Major domain)"/>
    <property type="match status" value="1"/>
</dbReference>
<dbReference type="RefSeq" id="WP_379956231.1">
    <property type="nucleotide sequence ID" value="NZ_JAUYVI010000004.1"/>
</dbReference>
<proteinExistence type="inferred from homology"/>
<dbReference type="InterPro" id="IPR005814">
    <property type="entry name" value="Aminotrans_3"/>
</dbReference>
<dbReference type="InterPro" id="IPR015424">
    <property type="entry name" value="PyrdxlP-dep_Trfase"/>
</dbReference>
<evidence type="ECO:0000313" key="4">
    <source>
        <dbReference type="EMBL" id="MDQ7248748.1"/>
    </source>
</evidence>
<dbReference type="PANTHER" id="PTHR43713">
    <property type="entry name" value="GLUTAMATE-1-SEMIALDEHYDE 2,1-AMINOMUTASE"/>
    <property type="match status" value="1"/>
</dbReference>
<keyword evidence="4" id="KW-0808">Transferase</keyword>
<sequence length="459" mass="49338">MSATDLAARIDRKSLAALRVREETAFAARTPKSRAWLEAARASMPNGVPVAWMAGLYRHNSIVAAGGEGAFFRDIDGNRYCDFNVCDLAMTMGYGPQPIVAAVSRAVANGAHFLLAVEDTRSVTEELARRVGLPCWQFTLSASAANTEVMRIARFITGRTKILIFDGQYHGHIDESLVTKRGNDTVPIQLGLSARTARDSIIVPFNDLAAAEAALKSHEIALVITEPALTNCLLVEPEPGYLEGLRALSQRYGALLCLDEAHTFQFAYGGLTGSRKLECDFVTLGKGLGTGISFALYGMTRAIADVMEKHLDSDIGLDTGSKGLATGGTTYGSAIAVAAAKAALEQVLTPENYERVGHLGNALADGLETVFKKHGLDWRSFRMGPRAGYCMKPDLPTNAAEASESMDIEMIDTRRVFMANRAVWDAVVSAGPQVSFAHNAGDIARYVTLADAFLGEIVR</sequence>
<organism evidence="4 5">
    <name type="scientific">Dongia sedimenti</name>
    <dbReference type="NCBI Taxonomy" id="3064282"/>
    <lineage>
        <taxon>Bacteria</taxon>
        <taxon>Pseudomonadati</taxon>
        <taxon>Pseudomonadota</taxon>
        <taxon>Alphaproteobacteria</taxon>
        <taxon>Rhodospirillales</taxon>
        <taxon>Dongiaceae</taxon>
        <taxon>Dongia</taxon>
    </lineage>
</organism>
<dbReference type="InterPro" id="IPR015421">
    <property type="entry name" value="PyrdxlP-dep_Trfase_major"/>
</dbReference>
<dbReference type="Proteomes" id="UP001230156">
    <property type="component" value="Unassembled WGS sequence"/>
</dbReference>
<evidence type="ECO:0000256" key="1">
    <source>
        <dbReference type="ARBA" id="ARBA00001933"/>
    </source>
</evidence>
<protein>
    <submittedName>
        <fullName evidence="4">Aminotransferase class III-fold pyridoxal phosphate-dependent enzyme</fullName>
    </submittedName>
</protein>
<reference evidence="5" key="1">
    <citation type="submission" date="2023-08" db="EMBL/GenBank/DDBJ databases">
        <title>Rhodospirillaceae gen. nov., a novel taxon isolated from the Yangtze River Yuezi River estuary sludge.</title>
        <authorList>
            <person name="Ruan L."/>
        </authorList>
    </citation>
    <scope>NUCLEOTIDE SEQUENCE [LARGE SCALE GENOMIC DNA]</scope>
    <source>
        <strain evidence="5">R-7</strain>
    </source>
</reference>
<comment type="cofactor">
    <cofactor evidence="1">
        <name>pyridoxal 5'-phosphate</name>
        <dbReference type="ChEBI" id="CHEBI:597326"/>
    </cofactor>
</comment>
<evidence type="ECO:0000313" key="5">
    <source>
        <dbReference type="Proteomes" id="UP001230156"/>
    </source>
</evidence>
<comment type="similarity">
    <text evidence="3">Belongs to the class-III pyridoxal-phosphate-dependent aminotransferase family.</text>
</comment>
<dbReference type="EMBL" id="JAUYVI010000004">
    <property type="protein sequence ID" value="MDQ7248748.1"/>
    <property type="molecule type" value="Genomic_DNA"/>
</dbReference>
<comment type="caution">
    <text evidence="4">The sequence shown here is derived from an EMBL/GenBank/DDBJ whole genome shotgun (WGS) entry which is preliminary data.</text>
</comment>
<accession>A0ABU0YLZ6</accession>
<dbReference type="PANTHER" id="PTHR43713:SF3">
    <property type="entry name" value="GLUTAMATE-1-SEMIALDEHYDE 2,1-AMINOMUTASE 1, CHLOROPLASTIC-RELATED"/>
    <property type="match status" value="1"/>
</dbReference>
<evidence type="ECO:0000256" key="2">
    <source>
        <dbReference type="ARBA" id="ARBA00022898"/>
    </source>
</evidence>
<dbReference type="Pfam" id="PF00202">
    <property type="entry name" value="Aminotran_3"/>
    <property type="match status" value="1"/>
</dbReference>
<keyword evidence="2 3" id="KW-0663">Pyridoxal phosphate</keyword>
<gene>
    <name evidence="4" type="ORF">Q8A70_13775</name>
</gene>
<dbReference type="GO" id="GO:0008483">
    <property type="term" value="F:transaminase activity"/>
    <property type="evidence" value="ECO:0007669"/>
    <property type="project" value="UniProtKB-KW"/>
</dbReference>
<evidence type="ECO:0000256" key="3">
    <source>
        <dbReference type="RuleBase" id="RU003560"/>
    </source>
</evidence>
<dbReference type="InterPro" id="IPR015422">
    <property type="entry name" value="PyrdxlP-dep_Trfase_small"/>
</dbReference>
<keyword evidence="5" id="KW-1185">Reference proteome</keyword>
<dbReference type="SUPFAM" id="SSF53383">
    <property type="entry name" value="PLP-dependent transferases"/>
    <property type="match status" value="1"/>
</dbReference>
<keyword evidence="4" id="KW-0032">Aminotransferase</keyword>
<name>A0ABU0YLZ6_9PROT</name>